<keyword evidence="2" id="KW-1185">Reference proteome</keyword>
<protein>
    <recommendedName>
        <fullName evidence="3">Lipoprotein</fullName>
    </recommendedName>
</protein>
<evidence type="ECO:0000313" key="1">
    <source>
        <dbReference type="EMBL" id="NMM48564.1"/>
    </source>
</evidence>
<dbReference type="AlphaFoldDB" id="A0A848J258"/>
<evidence type="ECO:0008006" key="3">
    <source>
        <dbReference type="Google" id="ProtNLM"/>
    </source>
</evidence>
<dbReference type="PROSITE" id="PS51257">
    <property type="entry name" value="PROKAR_LIPOPROTEIN"/>
    <property type="match status" value="1"/>
</dbReference>
<sequence>MKNLFLLTTSILIFFSCNDNSFTKEEEEANLINLYERIETLAYSVTCDDNSSWLITPIGAKACGGPTHYLPYSTEIDTAYFLNLVNQYNKLQADFNVKHRIYSDCSTPISPSGVFCKDAKPEFSY</sequence>
<accession>A0A848J258</accession>
<reference evidence="1 2" key="1">
    <citation type="submission" date="2020-04" db="EMBL/GenBank/DDBJ databases">
        <title>Flammeovirgaceae bacterium KN852 isolated from deep sea.</title>
        <authorList>
            <person name="Zhang D.-C."/>
        </authorList>
    </citation>
    <scope>NUCLEOTIDE SEQUENCE [LARGE SCALE GENOMIC DNA]</scope>
    <source>
        <strain evidence="1 2">KN852</strain>
    </source>
</reference>
<organism evidence="1 2">
    <name type="scientific">Marinigracilibium pacificum</name>
    <dbReference type="NCBI Taxonomy" id="2729599"/>
    <lineage>
        <taxon>Bacteria</taxon>
        <taxon>Pseudomonadati</taxon>
        <taxon>Bacteroidota</taxon>
        <taxon>Cytophagia</taxon>
        <taxon>Cytophagales</taxon>
        <taxon>Flammeovirgaceae</taxon>
        <taxon>Marinigracilibium</taxon>
    </lineage>
</organism>
<comment type="caution">
    <text evidence="1">The sequence shown here is derived from an EMBL/GenBank/DDBJ whole genome shotgun (WGS) entry which is preliminary data.</text>
</comment>
<dbReference type="RefSeq" id="WP_169680621.1">
    <property type="nucleotide sequence ID" value="NZ_JABBNU010000005.1"/>
</dbReference>
<dbReference type="Proteomes" id="UP000559010">
    <property type="component" value="Unassembled WGS sequence"/>
</dbReference>
<name>A0A848J258_9BACT</name>
<gene>
    <name evidence="1" type="ORF">HH304_09150</name>
</gene>
<evidence type="ECO:0000313" key="2">
    <source>
        <dbReference type="Proteomes" id="UP000559010"/>
    </source>
</evidence>
<dbReference type="EMBL" id="JABBNU010000005">
    <property type="protein sequence ID" value="NMM48564.1"/>
    <property type="molecule type" value="Genomic_DNA"/>
</dbReference>
<proteinExistence type="predicted"/>